<name>A0A699VD29_TANCI</name>
<gene>
    <name evidence="1" type="ORF">Tci_905391</name>
</gene>
<feature type="non-terminal residue" evidence="1">
    <location>
        <position position="97"/>
    </location>
</feature>
<comment type="caution">
    <text evidence="1">The sequence shown here is derived from an EMBL/GenBank/DDBJ whole genome shotgun (WGS) entry which is preliminary data.</text>
</comment>
<protein>
    <submittedName>
        <fullName evidence="1">Uncharacterized protein</fullName>
    </submittedName>
</protein>
<sequence length="97" mass="9999">VLHVLLLNAGQQKQRIVAEHVEFGVFGEQLEGGGGPGVVAGAALELGFQNIQVALRQLKIAGEVAQAGVAQLGLVAQRGLGVGFFDLRIQQGGFPGL</sequence>
<dbReference type="EMBL" id="BKCJ011435234">
    <property type="protein sequence ID" value="GFD33422.1"/>
    <property type="molecule type" value="Genomic_DNA"/>
</dbReference>
<accession>A0A699VD29</accession>
<feature type="non-terminal residue" evidence="1">
    <location>
        <position position="1"/>
    </location>
</feature>
<organism evidence="1">
    <name type="scientific">Tanacetum cinerariifolium</name>
    <name type="common">Dalmatian daisy</name>
    <name type="synonym">Chrysanthemum cinerariifolium</name>
    <dbReference type="NCBI Taxonomy" id="118510"/>
    <lineage>
        <taxon>Eukaryota</taxon>
        <taxon>Viridiplantae</taxon>
        <taxon>Streptophyta</taxon>
        <taxon>Embryophyta</taxon>
        <taxon>Tracheophyta</taxon>
        <taxon>Spermatophyta</taxon>
        <taxon>Magnoliopsida</taxon>
        <taxon>eudicotyledons</taxon>
        <taxon>Gunneridae</taxon>
        <taxon>Pentapetalae</taxon>
        <taxon>asterids</taxon>
        <taxon>campanulids</taxon>
        <taxon>Asterales</taxon>
        <taxon>Asteraceae</taxon>
        <taxon>Asteroideae</taxon>
        <taxon>Anthemideae</taxon>
        <taxon>Anthemidinae</taxon>
        <taxon>Tanacetum</taxon>
    </lineage>
</organism>
<reference evidence="1" key="1">
    <citation type="journal article" date="2019" name="Sci. Rep.">
        <title>Draft genome of Tanacetum cinerariifolium, the natural source of mosquito coil.</title>
        <authorList>
            <person name="Yamashiro T."/>
            <person name="Shiraishi A."/>
            <person name="Satake H."/>
            <person name="Nakayama K."/>
        </authorList>
    </citation>
    <scope>NUCLEOTIDE SEQUENCE</scope>
</reference>
<proteinExistence type="predicted"/>
<evidence type="ECO:0000313" key="1">
    <source>
        <dbReference type="EMBL" id="GFD33422.1"/>
    </source>
</evidence>
<dbReference type="AlphaFoldDB" id="A0A699VD29"/>